<dbReference type="InterPro" id="IPR036907">
    <property type="entry name" value="5'-Nucleotdase_C_sf"/>
</dbReference>
<dbReference type="Gene3D" id="3.60.21.10">
    <property type="match status" value="1"/>
</dbReference>
<sequence>MKKIGVSAVLAALITSIFAGSLYADPLQPINHVQWMQEKSYISGSGNDVALERPITLAEAVVMLARVQGTEQTVTAADPSIRHWGAKALTWAKQQSIVSAEQWKQLHQPADAVMLQAVAKKAGLELQFDSSQTGPITREQFFKTLGDAITVHVTIGHTNDVHGHILDDEKAKEMGYAKLATLMKSLREENPNTMLVDAGDMIQGTIYVNLSQGESVAPIVNAIGYDFMVAGNHEFDFGHQQLTKASKLFKFPVLGANVFDEQGKPLLQPYVIKQIEGKTFAFLGLITEDTPIVTHPDNVKGLTFTNPVEVAKEWVPKLQKQADHVIIVSHSGLTEDRDIAKQVQGVDLIIGGHSHTRIAEPELVNGTYIVQDWEYSKSLGRVDLFYHDGALVHFSGGLLEYDEKTAPDAGIAKMVDDLKKETDGLLNEKIATAAVALEGDRTKIRAEETNLGNLITDAMLERTRSMPGFEADVALTNSGGIRTSILAGDVTKRNLYDVLPFPNTLAVVEVSGSELKAALENGVSELDSGSGRFPQISGMSFSFDKKQPQGSRVTDVKVGGQALVADKSYRVATNDFLIAGGDGYATFKDKKSLDTGVTLYELVEQFIKSKKELTAKVEQRIRQ</sequence>
<dbReference type="InterPro" id="IPR008334">
    <property type="entry name" value="5'-Nucleotdase_C"/>
</dbReference>
<dbReference type="InterPro" id="IPR004843">
    <property type="entry name" value="Calcineurin-like_PHP"/>
</dbReference>
<evidence type="ECO:0000313" key="5">
    <source>
        <dbReference type="EMBL" id="MCE5168452.1"/>
    </source>
</evidence>
<name>A0ABS8YAN9_9BACL</name>
<dbReference type="PRINTS" id="PR01607">
    <property type="entry name" value="APYRASEFAMLY"/>
</dbReference>
<dbReference type="Proteomes" id="UP001199916">
    <property type="component" value="Unassembled WGS sequence"/>
</dbReference>
<dbReference type="SUPFAM" id="SSF56300">
    <property type="entry name" value="Metallo-dependent phosphatases"/>
    <property type="match status" value="1"/>
</dbReference>
<dbReference type="InterPro" id="IPR029052">
    <property type="entry name" value="Metallo-depent_PP-like"/>
</dbReference>
<feature type="signal peptide" evidence="2">
    <location>
        <begin position="1"/>
        <end position="24"/>
    </location>
</feature>
<evidence type="ECO:0000313" key="6">
    <source>
        <dbReference type="Proteomes" id="UP001199916"/>
    </source>
</evidence>
<protein>
    <submittedName>
        <fullName evidence="5">Bifunctional metallophosphatase/5'-nucleotidase</fullName>
    </submittedName>
</protein>
<dbReference type="CDD" id="cd00845">
    <property type="entry name" value="MPP_UshA_N_like"/>
    <property type="match status" value="1"/>
</dbReference>
<gene>
    <name evidence="5" type="ORF">LQV63_03870</name>
</gene>
<dbReference type="InterPro" id="IPR006179">
    <property type="entry name" value="5_nucleotidase/apyrase"/>
</dbReference>
<dbReference type="RefSeq" id="WP_233695707.1">
    <property type="nucleotide sequence ID" value="NZ_JAJNBZ010000002.1"/>
</dbReference>
<evidence type="ECO:0000256" key="2">
    <source>
        <dbReference type="RuleBase" id="RU362119"/>
    </source>
</evidence>
<accession>A0ABS8YAN9</accession>
<keyword evidence="2" id="KW-0547">Nucleotide-binding</keyword>
<evidence type="ECO:0000259" key="4">
    <source>
        <dbReference type="Pfam" id="PF02872"/>
    </source>
</evidence>
<feature type="domain" description="5'-Nucleotidase C-terminal" evidence="4">
    <location>
        <begin position="430"/>
        <end position="588"/>
    </location>
</feature>
<dbReference type="EMBL" id="JAJNBZ010000002">
    <property type="protein sequence ID" value="MCE5168452.1"/>
    <property type="molecule type" value="Genomic_DNA"/>
</dbReference>
<keyword evidence="1 2" id="KW-0732">Signal</keyword>
<comment type="caution">
    <text evidence="5">The sequence shown here is derived from an EMBL/GenBank/DDBJ whole genome shotgun (WGS) entry which is preliminary data.</text>
</comment>
<dbReference type="PANTHER" id="PTHR11575:SF24">
    <property type="entry name" value="5'-NUCLEOTIDASE"/>
    <property type="match status" value="1"/>
</dbReference>
<dbReference type="PANTHER" id="PTHR11575">
    <property type="entry name" value="5'-NUCLEOTIDASE-RELATED"/>
    <property type="match status" value="1"/>
</dbReference>
<evidence type="ECO:0000259" key="3">
    <source>
        <dbReference type="Pfam" id="PF00149"/>
    </source>
</evidence>
<feature type="domain" description="Calcineurin-like phosphoesterase" evidence="3">
    <location>
        <begin position="154"/>
        <end position="356"/>
    </location>
</feature>
<keyword evidence="6" id="KW-1185">Reference proteome</keyword>
<proteinExistence type="inferred from homology"/>
<feature type="chain" id="PRO_5044970955" evidence="2">
    <location>
        <begin position="25"/>
        <end position="623"/>
    </location>
</feature>
<dbReference type="SUPFAM" id="SSF55816">
    <property type="entry name" value="5'-nucleotidase (syn. UDP-sugar hydrolase), C-terminal domain"/>
    <property type="match status" value="1"/>
</dbReference>
<dbReference type="Pfam" id="PF02872">
    <property type="entry name" value="5_nucleotid_C"/>
    <property type="match status" value="1"/>
</dbReference>
<reference evidence="5 6" key="1">
    <citation type="submission" date="2021-11" db="EMBL/GenBank/DDBJ databases">
        <title>Draft genome sequence of Paenibacillus profundus YoMME, a new Gram-positive bacteria with exoelectrogenic properties.</title>
        <authorList>
            <person name="Hubenova Y."/>
            <person name="Hubenova E."/>
            <person name="Manasiev Y."/>
            <person name="Peykov S."/>
            <person name="Mitov M."/>
        </authorList>
    </citation>
    <scope>NUCLEOTIDE SEQUENCE [LARGE SCALE GENOMIC DNA]</scope>
    <source>
        <strain evidence="5 6">YoMME</strain>
    </source>
</reference>
<comment type="similarity">
    <text evidence="2">Belongs to the 5'-nucleotidase family.</text>
</comment>
<dbReference type="Pfam" id="PF00149">
    <property type="entry name" value="Metallophos"/>
    <property type="match status" value="1"/>
</dbReference>
<keyword evidence="2" id="KW-0378">Hydrolase</keyword>
<evidence type="ECO:0000256" key="1">
    <source>
        <dbReference type="ARBA" id="ARBA00022729"/>
    </source>
</evidence>
<organism evidence="5 6">
    <name type="scientific">Paenibacillus profundus</name>
    <dbReference type="NCBI Taxonomy" id="1173085"/>
    <lineage>
        <taxon>Bacteria</taxon>
        <taxon>Bacillati</taxon>
        <taxon>Bacillota</taxon>
        <taxon>Bacilli</taxon>
        <taxon>Bacillales</taxon>
        <taxon>Paenibacillaceae</taxon>
        <taxon>Paenibacillus</taxon>
    </lineage>
</organism>
<dbReference type="Gene3D" id="3.90.780.10">
    <property type="entry name" value="5'-Nucleotidase, C-terminal domain"/>
    <property type="match status" value="1"/>
</dbReference>